<evidence type="ECO:0000313" key="2">
    <source>
        <dbReference type="Proteomes" id="UP000834106"/>
    </source>
</evidence>
<dbReference type="EMBL" id="OU503040">
    <property type="protein sequence ID" value="CAI9762400.1"/>
    <property type="molecule type" value="Genomic_DNA"/>
</dbReference>
<sequence length="127" mass="14593">MILELHPLHQGTLLPDFSLERFRLCRVNRMTDVITYFASGALTSCCRSKWSSSTSTATRPRGRRIFSGCFQLSTQQFGLLLDKTLLILRTRLPRMICYDYPPPKENISTLRLKCKSEATFVRLSKST</sequence>
<organism evidence="1 2">
    <name type="scientific">Fraxinus pennsylvanica</name>
    <dbReference type="NCBI Taxonomy" id="56036"/>
    <lineage>
        <taxon>Eukaryota</taxon>
        <taxon>Viridiplantae</taxon>
        <taxon>Streptophyta</taxon>
        <taxon>Embryophyta</taxon>
        <taxon>Tracheophyta</taxon>
        <taxon>Spermatophyta</taxon>
        <taxon>Magnoliopsida</taxon>
        <taxon>eudicotyledons</taxon>
        <taxon>Gunneridae</taxon>
        <taxon>Pentapetalae</taxon>
        <taxon>asterids</taxon>
        <taxon>lamiids</taxon>
        <taxon>Lamiales</taxon>
        <taxon>Oleaceae</taxon>
        <taxon>Oleeae</taxon>
        <taxon>Fraxinus</taxon>
    </lineage>
</organism>
<name>A0AAD2DSR5_9LAMI</name>
<dbReference type="Proteomes" id="UP000834106">
    <property type="component" value="Chromosome 5"/>
</dbReference>
<keyword evidence="2" id="KW-1185">Reference proteome</keyword>
<reference evidence="1" key="1">
    <citation type="submission" date="2023-05" db="EMBL/GenBank/DDBJ databases">
        <authorList>
            <person name="Huff M."/>
        </authorList>
    </citation>
    <scope>NUCLEOTIDE SEQUENCE</scope>
</reference>
<gene>
    <name evidence="1" type="ORF">FPE_LOCUS9830</name>
</gene>
<dbReference type="AlphaFoldDB" id="A0AAD2DSR5"/>
<accession>A0AAD2DSR5</accession>
<evidence type="ECO:0000313" key="1">
    <source>
        <dbReference type="EMBL" id="CAI9762400.1"/>
    </source>
</evidence>
<proteinExistence type="predicted"/>
<protein>
    <submittedName>
        <fullName evidence="1">Uncharacterized protein</fullName>
    </submittedName>
</protein>